<feature type="chain" id="PRO_5042475744" description="Secreted protein" evidence="1">
    <location>
        <begin position="20"/>
        <end position="94"/>
    </location>
</feature>
<organism evidence="2 3">
    <name type="scientific">Colletotrichum godetiae</name>
    <dbReference type="NCBI Taxonomy" id="1209918"/>
    <lineage>
        <taxon>Eukaryota</taxon>
        <taxon>Fungi</taxon>
        <taxon>Dikarya</taxon>
        <taxon>Ascomycota</taxon>
        <taxon>Pezizomycotina</taxon>
        <taxon>Sordariomycetes</taxon>
        <taxon>Hypocreomycetidae</taxon>
        <taxon>Glomerellales</taxon>
        <taxon>Glomerellaceae</taxon>
        <taxon>Colletotrichum</taxon>
        <taxon>Colletotrichum acutatum species complex</taxon>
    </lineage>
</organism>
<dbReference type="GeneID" id="85459811"/>
<feature type="signal peptide" evidence="1">
    <location>
        <begin position="1"/>
        <end position="19"/>
    </location>
</feature>
<dbReference type="RefSeq" id="XP_060427799.1">
    <property type="nucleotide sequence ID" value="XM_060575285.1"/>
</dbReference>
<sequence>MLLGVSMGHFALSAGLAEAQIPKGKGRMCSTSHAGRERSTFSLRTGRSEVFLTSSILMNAVDRVGSELVCTGSSSTLDSNPYEVGPGTVKDHSL</sequence>
<name>A0AAJ0AH53_9PEZI</name>
<evidence type="ECO:0000256" key="1">
    <source>
        <dbReference type="SAM" id="SignalP"/>
    </source>
</evidence>
<gene>
    <name evidence="2" type="ORF">BDP55DRAFT_669261</name>
</gene>
<dbReference type="AlphaFoldDB" id="A0AAJ0AH53"/>
<reference evidence="2" key="1">
    <citation type="submission" date="2021-06" db="EMBL/GenBank/DDBJ databases">
        <title>Comparative genomics, transcriptomics and evolutionary studies reveal genomic signatures of adaptation to plant cell wall in hemibiotrophic fungi.</title>
        <authorList>
            <consortium name="DOE Joint Genome Institute"/>
            <person name="Baroncelli R."/>
            <person name="Diaz J.F."/>
            <person name="Benocci T."/>
            <person name="Peng M."/>
            <person name="Battaglia E."/>
            <person name="Haridas S."/>
            <person name="Andreopoulos W."/>
            <person name="Labutti K."/>
            <person name="Pangilinan J."/>
            <person name="Floch G.L."/>
            <person name="Makela M.R."/>
            <person name="Henrissat B."/>
            <person name="Grigoriev I.V."/>
            <person name="Crouch J.A."/>
            <person name="De Vries R.P."/>
            <person name="Sukno S.A."/>
            <person name="Thon M.R."/>
        </authorList>
    </citation>
    <scope>NUCLEOTIDE SEQUENCE</scope>
    <source>
        <strain evidence="2">CBS 193.32</strain>
    </source>
</reference>
<dbReference type="EMBL" id="JAHMHR010000029">
    <property type="protein sequence ID" value="KAK1673796.1"/>
    <property type="molecule type" value="Genomic_DNA"/>
</dbReference>
<protein>
    <recommendedName>
        <fullName evidence="4">Secreted protein</fullName>
    </recommendedName>
</protein>
<evidence type="ECO:0000313" key="3">
    <source>
        <dbReference type="Proteomes" id="UP001224890"/>
    </source>
</evidence>
<accession>A0AAJ0AH53</accession>
<dbReference type="Proteomes" id="UP001224890">
    <property type="component" value="Unassembled WGS sequence"/>
</dbReference>
<proteinExistence type="predicted"/>
<keyword evidence="3" id="KW-1185">Reference proteome</keyword>
<evidence type="ECO:0008006" key="4">
    <source>
        <dbReference type="Google" id="ProtNLM"/>
    </source>
</evidence>
<keyword evidence="1" id="KW-0732">Signal</keyword>
<evidence type="ECO:0000313" key="2">
    <source>
        <dbReference type="EMBL" id="KAK1673796.1"/>
    </source>
</evidence>
<comment type="caution">
    <text evidence="2">The sequence shown here is derived from an EMBL/GenBank/DDBJ whole genome shotgun (WGS) entry which is preliminary data.</text>
</comment>